<accession>V9DIV3</accession>
<dbReference type="GeneID" id="19988918"/>
<feature type="region of interest" description="Disordered" evidence="1">
    <location>
        <begin position="146"/>
        <end position="174"/>
    </location>
</feature>
<sequence>MARAMLEVKRWLIHLVDDRTVRHDAYYWSDEERGCYFTPFTSWDFLLSTTARGDKAILVSRDDLPVDWFAQQPELTRTAAFAAGFLERHTLHGVKPLEDGRADAHARRGLAAQMIAIWDRYRSEGKFCARRHLEWHHISAPTVDLGPEGAPLDATAPARASPPSNPGHGGPPGALFQRRMYPSRQAAIFNGVCAAHNNCAVYKLGRHPSATHIFALGRADGIVDLHPDTPMVYLNFAQVDILHSRPHDKQIPSSFFPATHGKSKSIYVLSPVPEELDDLPHHHFVLPSEALCTESRVRVNDEQLKPRLSSDA</sequence>
<dbReference type="AlphaFoldDB" id="V9DIV3"/>
<evidence type="ECO:0000313" key="2">
    <source>
        <dbReference type="EMBL" id="ETI26611.1"/>
    </source>
</evidence>
<organism evidence="2">
    <name type="scientific">Cladophialophora carrionii CBS 160.54</name>
    <dbReference type="NCBI Taxonomy" id="1279043"/>
    <lineage>
        <taxon>Eukaryota</taxon>
        <taxon>Fungi</taxon>
        <taxon>Dikarya</taxon>
        <taxon>Ascomycota</taxon>
        <taxon>Pezizomycotina</taxon>
        <taxon>Eurotiomycetes</taxon>
        <taxon>Chaetothyriomycetidae</taxon>
        <taxon>Chaetothyriales</taxon>
        <taxon>Herpotrichiellaceae</taxon>
        <taxon>Cladophialophora</taxon>
    </lineage>
</organism>
<dbReference type="RefSeq" id="XP_008724638.1">
    <property type="nucleotide sequence ID" value="XM_008726416.1"/>
</dbReference>
<reference evidence="2" key="1">
    <citation type="submission" date="2013-03" db="EMBL/GenBank/DDBJ databases">
        <title>The Genome Sequence of Cladophialophora carrionii CBS 160.54.</title>
        <authorList>
            <consortium name="The Broad Institute Genomics Platform"/>
            <person name="Cuomo C."/>
            <person name="de Hoog S."/>
            <person name="Gorbushina A."/>
            <person name="Walker B."/>
            <person name="Young S.K."/>
            <person name="Zeng Q."/>
            <person name="Gargeya S."/>
            <person name="Fitzgerald M."/>
            <person name="Haas B."/>
            <person name="Abouelleil A."/>
            <person name="Allen A.W."/>
            <person name="Alvarado L."/>
            <person name="Arachchi H.M."/>
            <person name="Berlin A.M."/>
            <person name="Chapman S.B."/>
            <person name="Gainer-Dewar J."/>
            <person name="Goldberg J."/>
            <person name="Griggs A."/>
            <person name="Gujja S."/>
            <person name="Hansen M."/>
            <person name="Howarth C."/>
            <person name="Imamovic A."/>
            <person name="Ireland A."/>
            <person name="Larimer J."/>
            <person name="McCowan C."/>
            <person name="Murphy C."/>
            <person name="Pearson M."/>
            <person name="Poon T.W."/>
            <person name="Priest M."/>
            <person name="Roberts A."/>
            <person name="Saif S."/>
            <person name="Shea T."/>
            <person name="Sisk P."/>
            <person name="Sykes S."/>
            <person name="Wortman J."/>
            <person name="Nusbaum C."/>
            <person name="Birren B."/>
        </authorList>
    </citation>
    <scope>NUCLEOTIDE SEQUENCE [LARGE SCALE GENOMIC DNA]</scope>
    <source>
        <strain evidence="2">CBS 160.54</strain>
    </source>
</reference>
<dbReference type="Proteomes" id="UP000030678">
    <property type="component" value="Unassembled WGS sequence"/>
</dbReference>
<name>V9DIV3_9EURO</name>
<protein>
    <submittedName>
        <fullName evidence="2">Uncharacterized protein</fullName>
    </submittedName>
</protein>
<proteinExistence type="predicted"/>
<dbReference type="HOGENOM" id="CLU_891384_0_0_1"/>
<evidence type="ECO:0000256" key="1">
    <source>
        <dbReference type="SAM" id="MobiDB-lite"/>
    </source>
</evidence>
<dbReference type="VEuPathDB" id="FungiDB:G647_10425"/>
<dbReference type="EMBL" id="KI635851">
    <property type="protein sequence ID" value="ETI26611.1"/>
    <property type="molecule type" value="Genomic_DNA"/>
</dbReference>
<gene>
    <name evidence="2" type="ORF">G647_10425</name>
</gene>